<accession>A0A067C0K2</accession>
<name>A0A067C0K2_SAPPC</name>
<organism evidence="2 3">
    <name type="scientific">Saprolegnia parasitica (strain CBS 223.65)</name>
    <dbReference type="NCBI Taxonomy" id="695850"/>
    <lineage>
        <taxon>Eukaryota</taxon>
        <taxon>Sar</taxon>
        <taxon>Stramenopiles</taxon>
        <taxon>Oomycota</taxon>
        <taxon>Saprolegniomycetes</taxon>
        <taxon>Saprolegniales</taxon>
        <taxon>Saprolegniaceae</taxon>
        <taxon>Saprolegnia</taxon>
    </lineage>
</organism>
<feature type="region of interest" description="Disordered" evidence="1">
    <location>
        <begin position="367"/>
        <end position="393"/>
    </location>
</feature>
<evidence type="ECO:0000256" key="1">
    <source>
        <dbReference type="SAM" id="MobiDB-lite"/>
    </source>
</evidence>
<evidence type="ECO:0000313" key="2">
    <source>
        <dbReference type="EMBL" id="KDO20337.1"/>
    </source>
</evidence>
<dbReference type="OMA" id="PFDYDGN"/>
<dbReference type="InterPro" id="IPR027267">
    <property type="entry name" value="AH/BAR_dom_sf"/>
</dbReference>
<dbReference type="VEuPathDB" id="FungiDB:SPRG_13482"/>
<dbReference type="OrthoDB" id="2155291at2759"/>
<dbReference type="EMBL" id="KK583315">
    <property type="protein sequence ID" value="KDO20337.1"/>
    <property type="molecule type" value="Genomic_DNA"/>
</dbReference>
<dbReference type="GeneID" id="24135358"/>
<keyword evidence="3" id="KW-1185">Reference proteome</keyword>
<reference evidence="2 3" key="1">
    <citation type="journal article" date="2013" name="PLoS Genet.">
        <title>Distinctive expansion of potential virulence genes in the genome of the oomycete fish pathogen Saprolegnia parasitica.</title>
        <authorList>
            <person name="Jiang R.H."/>
            <person name="de Bruijn I."/>
            <person name="Haas B.J."/>
            <person name="Belmonte R."/>
            <person name="Lobach L."/>
            <person name="Christie J."/>
            <person name="van den Ackerveken G."/>
            <person name="Bottin A."/>
            <person name="Bulone V."/>
            <person name="Diaz-Moreno S.M."/>
            <person name="Dumas B."/>
            <person name="Fan L."/>
            <person name="Gaulin E."/>
            <person name="Govers F."/>
            <person name="Grenville-Briggs L.J."/>
            <person name="Horner N.R."/>
            <person name="Levin J.Z."/>
            <person name="Mammella M."/>
            <person name="Meijer H.J."/>
            <person name="Morris P."/>
            <person name="Nusbaum C."/>
            <person name="Oome S."/>
            <person name="Phillips A.J."/>
            <person name="van Rooyen D."/>
            <person name="Rzeszutek E."/>
            <person name="Saraiva M."/>
            <person name="Secombes C.J."/>
            <person name="Seidl M.F."/>
            <person name="Snel B."/>
            <person name="Stassen J.H."/>
            <person name="Sykes S."/>
            <person name="Tripathy S."/>
            <person name="van den Berg H."/>
            <person name="Vega-Arreguin J.C."/>
            <person name="Wawra S."/>
            <person name="Young S.K."/>
            <person name="Zeng Q."/>
            <person name="Dieguez-Uribeondo J."/>
            <person name="Russ C."/>
            <person name="Tyler B.M."/>
            <person name="van West P."/>
        </authorList>
    </citation>
    <scope>NUCLEOTIDE SEQUENCE [LARGE SCALE GENOMIC DNA]</scope>
    <source>
        <strain evidence="2 3">CBS 223.65</strain>
    </source>
</reference>
<dbReference type="AlphaFoldDB" id="A0A067C0K2"/>
<dbReference type="Gene3D" id="1.20.1270.60">
    <property type="entry name" value="Arfaptin homology (AH) domain/BAR domain"/>
    <property type="match status" value="2"/>
</dbReference>
<feature type="region of interest" description="Disordered" evidence="1">
    <location>
        <begin position="111"/>
        <end position="146"/>
    </location>
</feature>
<dbReference type="Proteomes" id="UP000030745">
    <property type="component" value="Unassembled WGS sequence"/>
</dbReference>
<dbReference type="KEGG" id="spar:SPRG_13482"/>
<protein>
    <submittedName>
        <fullName evidence="2">Uncharacterized protein</fullName>
    </submittedName>
</protein>
<gene>
    <name evidence="2" type="ORF">SPRG_13482</name>
</gene>
<dbReference type="SUPFAM" id="SSF103657">
    <property type="entry name" value="BAR/IMD domain-like"/>
    <property type="match status" value="1"/>
</dbReference>
<sequence>MADLHPASYVSTVNAALLSVKSQYVNASVQHKSLAMSLDEDVYRPLDALYKSLAKKEQSTTSCMARVRKQAKALEENFRKQHTKMDKAFKEATMTYAQALEAGIAPRVIQEQVGSESSSSNNNALEDSPSFLGELFPKRRPTTTSRNASIDSVKLVSWLLPNEHQKKESLAVAAARAVESAEAARSECRHAYAGFEDARIALYRSTQSILNDYQTISEQRSTQLTTSLRKHIVFESATLANLQYDWQMVAKPMEAVDVDADIRALILHNYRPIVPHMTISDLCTTESPLPHPPRTKAFGLHDVTLRRYPLDTSGNRHSVYGWLVTRDQSIYEKDAKPAVVPVVPSHAVAKAVQAALACVISTVAKPEDTALPDDKRDDDDDRDSSESTHSTEC</sequence>
<evidence type="ECO:0000313" key="3">
    <source>
        <dbReference type="Proteomes" id="UP000030745"/>
    </source>
</evidence>
<feature type="compositionally biased region" description="Basic and acidic residues" evidence="1">
    <location>
        <begin position="384"/>
        <end position="393"/>
    </location>
</feature>
<proteinExistence type="predicted"/>
<dbReference type="RefSeq" id="XP_012208935.1">
    <property type="nucleotide sequence ID" value="XM_012353545.1"/>
</dbReference>